<organism evidence="2">
    <name type="scientific">Polysiphonia scopulorum</name>
    <dbReference type="NCBI Taxonomy" id="257860"/>
    <lineage>
        <taxon>Eukaryota</taxon>
        <taxon>Rhodophyta</taxon>
        <taxon>Florideophyceae</taxon>
        <taxon>Rhodymeniophycidae</taxon>
        <taxon>Ceramiales</taxon>
        <taxon>Rhodomelaceae</taxon>
        <taxon>Polysiphonioideae</taxon>
        <taxon>Polysiphonia</taxon>
    </lineage>
</organism>
<dbReference type="EMBL" id="MF101438">
    <property type="protein sequence ID" value="ARW65551.1"/>
    <property type="molecule type" value="Genomic_DNA"/>
</dbReference>
<gene>
    <name evidence="2" type="primary">orf49</name>
</gene>
<sequence length="49" mass="6212">MQFIYVLMYIFLFFKKHFSTNLCYYFKFKYNMVITFIKLHFYIIKACLS</sequence>
<keyword evidence="2" id="KW-0934">Plastid</keyword>
<keyword evidence="1" id="KW-0812">Transmembrane</keyword>
<reference evidence="2" key="1">
    <citation type="journal article" date="2017" name="J. Phycol.">
        <title>Analysis of chloroplast genomes and a supermatrix inform reclassification of the Rhodomelaceae (Rhodophyta).</title>
        <authorList>
            <person name="Diaz-Tapia P."/>
            <person name="Maggs C.A."/>
            <person name="West J.A."/>
            <person name="Verbruggen H."/>
        </authorList>
    </citation>
    <scope>NUCLEOTIDE SEQUENCE</scope>
    <source>
        <strain evidence="2">PD899</strain>
    </source>
</reference>
<evidence type="ECO:0000256" key="1">
    <source>
        <dbReference type="SAM" id="Phobius"/>
    </source>
</evidence>
<keyword evidence="1" id="KW-1133">Transmembrane helix</keyword>
<name>A0A1Z1MII1_9FLOR</name>
<dbReference type="RefSeq" id="YP_009396365.1">
    <property type="nucleotide sequence ID" value="NC_035282.1"/>
</dbReference>
<feature type="transmembrane region" description="Helical" evidence="1">
    <location>
        <begin position="6"/>
        <end position="26"/>
    </location>
</feature>
<proteinExistence type="predicted"/>
<keyword evidence="2" id="KW-0150">Chloroplast</keyword>
<geneLocation type="chloroplast" evidence="2"/>
<dbReference type="GeneID" id="33358547"/>
<keyword evidence="1" id="KW-0472">Membrane</keyword>
<dbReference type="AlphaFoldDB" id="A0A1Z1MII1"/>
<accession>A0A1Z1MII1</accession>
<protein>
    <submittedName>
        <fullName evidence="2">Uncharacterized protein</fullName>
    </submittedName>
</protein>
<evidence type="ECO:0000313" key="2">
    <source>
        <dbReference type="EMBL" id="ARW65551.1"/>
    </source>
</evidence>